<evidence type="ECO:0000256" key="1">
    <source>
        <dbReference type="SAM" id="SignalP"/>
    </source>
</evidence>
<organism evidence="2 3">
    <name type="scientific">Oceanisphaera ostreae</name>
    <dbReference type="NCBI Taxonomy" id="914151"/>
    <lineage>
        <taxon>Bacteria</taxon>
        <taxon>Pseudomonadati</taxon>
        <taxon>Pseudomonadota</taxon>
        <taxon>Gammaproteobacteria</taxon>
        <taxon>Aeromonadales</taxon>
        <taxon>Aeromonadaceae</taxon>
        <taxon>Oceanisphaera</taxon>
    </lineage>
</organism>
<accession>A0ABW3KNA6</accession>
<protein>
    <submittedName>
        <fullName evidence="2">Uncharacterized protein</fullName>
    </submittedName>
</protein>
<evidence type="ECO:0000313" key="2">
    <source>
        <dbReference type="EMBL" id="MFD1009082.1"/>
    </source>
</evidence>
<comment type="caution">
    <text evidence="2">The sequence shown here is derived from an EMBL/GenBank/DDBJ whole genome shotgun (WGS) entry which is preliminary data.</text>
</comment>
<dbReference type="RefSeq" id="WP_379559066.1">
    <property type="nucleotide sequence ID" value="NZ_JBHTJS010000050.1"/>
</dbReference>
<keyword evidence="1" id="KW-0732">Signal</keyword>
<evidence type="ECO:0000313" key="3">
    <source>
        <dbReference type="Proteomes" id="UP001597048"/>
    </source>
</evidence>
<gene>
    <name evidence="2" type="ORF">ACFQ1C_13085</name>
</gene>
<proteinExistence type="predicted"/>
<dbReference type="EMBL" id="JBHTJS010000050">
    <property type="protein sequence ID" value="MFD1009082.1"/>
    <property type="molecule type" value="Genomic_DNA"/>
</dbReference>
<dbReference type="Proteomes" id="UP001597048">
    <property type="component" value="Unassembled WGS sequence"/>
</dbReference>
<reference evidence="3" key="1">
    <citation type="journal article" date="2019" name="Int. J. Syst. Evol. Microbiol.">
        <title>The Global Catalogue of Microorganisms (GCM) 10K type strain sequencing project: providing services to taxonomists for standard genome sequencing and annotation.</title>
        <authorList>
            <consortium name="The Broad Institute Genomics Platform"/>
            <consortium name="The Broad Institute Genome Sequencing Center for Infectious Disease"/>
            <person name="Wu L."/>
            <person name="Ma J."/>
        </authorList>
    </citation>
    <scope>NUCLEOTIDE SEQUENCE [LARGE SCALE GENOMIC DNA]</scope>
    <source>
        <strain evidence="3">CCUG 60525</strain>
    </source>
</reference>
<sequence length="108" mass="12133">MNKLLACVAVVTLSFSVQSFANKCPSKLEHYQFAISKVERKLISPRSAIFSGFEDTTIFSFGDGCEQRTIGDVDSHNNYGVMIRSVWMVNSVYDKQSGRLNVEMINVE</sequence>
<feature type="chain" id="PRO_5046911996" evidence="1">
    <location>
        <begin position="22"/>
        <end position="108"/>
    </location>
</feature>
<name>A0ABW3KNA6_9GAMM</name>
<keyword evidence="3" id="KW-1185">Reference proteome</keyword>
<feature type="signal peptide" evidence="1">
    <location>
        <begin position="1"/>
        <end position="21"/>
    </location>
</feature>